<evidence type="ECO:0000313" key="1">
    <source>
        <dbReference type="Proteomes" id="UP000887576"/>
    </source>
</evidence>
<dbReference type="Proteomes" id="UP000887576">
    <property type="component" value="Unplaced"/>
</dbReference>
<protein>
    <submittedName>
        <fullName evidence="2">Uncharacterized protein</fullName>
    </submittedName>
</protein>
<proteinExistence type="predicted"/>
<sequence>MNQLTEPAKVAPKLIQKLNVNAPSKLLVEKYLIEICRCANVPFEADEKIMREDDDEIALAEKNLNNFLSDSSVASQPISQNDTIGWASGHGSDFFDIPGVPNHPINKGPNDGSSNSGGGGMTQPINYPTPTQMAPTLPPMAPPTNMAMAPPPVYPHPQCQAPHAIPPSFVPPQAPMGHNVYSEPTHRPPSTASAPEPDHIYEEPPASFDFNLPEPPKDFPSKKG</sequence>
<evidence type="ECO:0000313" key="2">
    <source>
        <dbReference type="WBParaSite" id="JU765_v2.g14750.t1"/>
    </source>
</evidence>
<reference evidence="2" key="1">
    <citation type="submission" date="2022-11" db="UniProtKB">
        <authorList>
            <consortium name="WormBaseParasite"/>
        </authorList>
    </citation>
    <scope>IDENTIFICATION</scope>
</reference>
<dbReference type="WBParaSite" id="JU765_v2.g14750.t1">
    <property type="protein sequence ID" value="JU765_v2.g14750.t1"/>
    <property type="gene ID" value="JU765_v2.g14750"/>
</dbReference>
<accession>A0AC34QB53</accession>
<name>A0AC34QB53_9BILA</name>
<organism evidence="1 2">
    <name type="scientific">Panagrolaimus sp. JU765</name>
    <dbReference type="NCBI Taxonomy" id="591449"/>
    <lineage>
        <taxon>Eukaryota</taxon>
        <taxon>Metazoa</taxon>
        <taxon>Ecdysozoa</taxon>
        <taxon>Nematoda</taxon>
        <taxon>Chromadorea</taxon>
        <taxon>Rhabditida</taxon>
        <taxon>Tylenchina</taxon>
        <taxon>Panagrolaimomorpha</taxon>
        <taxon>Panagrolaimoidea</taxon>
        <taxon>Panagrolaimidae</taxon>
        <taxon>Panagrolaimus</taxon>
    </lineage>
</organism>